<reference evidence="2 3" key="2">
    <citation type="submission" date="2017-11" db="EMBL/GenBank/DDBJ databases">
        <title>Lysogenic conversion of Stenotrophomonas maltophilia by temperate phage DLP4.</title>
        <authorList>
            <person name="Dennis J."/>
            <person name="Stothard P."/>
        </authorList>
    </citation>
    <scope>NUCLEOTIDE SEQUENCE [LARGE SCALE GENOMIC DNA]</scope>
</reference>
<keyword evidence="1" id="KW-0472">Membrane</keyword>
<reference evidence="3" key="1">
    <citation type="submission" date="2017-10" db="EMBL/GenBank/DDBJ databases">
        <authorList>
            <person name="Peters D.L."/>
        </authorList>
    </citation>
    <scope>NUCLEOTIDE SEQUENCE [LARGE SCALE GENOMIC DNA]</scope>
</reference>
<evidence type="ECO:0000313" key="2">
    <source>
        <dbReference type="EMBL" id="ATS92385.1"/>
    </source>
</evidence>
<feature type="transmembrane region" description="Helical" evidence="1">
    <location>
        <begin position="9"/>
        <end position="29"/>
    </location>
</feature>
<keyword evidence="3" id="KW-1185">Reference proteome</keyword>
<protein>
    <submittedName>
        <fullName evidence="2">Uncharacterized protein</fullName>
    </submittedName>
</protein>
<keyword evidence="1" id="KW-0812">Transmembrane</keyword>
<proteinExistence type="predicted"/>
<organism evidence="2 3">
    <name type="scientific">Stenotrophomonas phage vB_SmaS_DLP_5</name>
    <dbReference type="NCBI Taxonomy" id="2044561"/>
    <lineage>
        <taxon>Viruses</taxon>
        <taxon>Duplodnaviria</taxon>
        <taxon>Heunggongvirae</taxon>
        <taxon>Uroviricota</taxon>
        <taxon>Caudoviricetes</taxon>
        <taxon>Delepquintavirus</taxon>
        <taxon>Delepquintavirus DLP5</taxon>
    </lineage>
</organism>
<gene>
    <name evidence="2" type="ORF">DLP05_098</name>
</gene>
<accession>A0A2D2W2L7</accession>
<name>A0A2D2W2L7_9CAUD</name>
<evidence type="ECO:0000313" key="3">
    <source>
        <dbReference type="Proteomes" id="UP000241675"/>
    </source>
</evidence>
<feature type="transmembrane region" description="Helical" evidence="1">
    <location>
        <begin position="35"/>
        <end position="56"/>
    </location>
</feature>
<dbReference type="EMBL" id="MG189906">
    <property type="protein sequence ID" value="ATS92385.1"/>
    <property type="molecule type" value="Genomic_DNA"/>
</dbReference>
<keyword evidence="1" id="KW-1133">Transmembrane helix</keyword>
<sequence length="85" mass="9245">MKALFKNPVFVVALIASVVYLVFGLSIFFGPHSGLLSWILGGVIALVIAALWVAVYKGATTYSTAKDAVDQSWDDLRDRIDKGEK</sequence>
<dbReference type="Proteomes" id="UP000241675">
    <property type="component" value="Segment"/>
</dbReference>
<evidence type="ECO:0000256" key="1">
    <source>
        <dbReference type="SAM" id="Phobius"/>
    </source>
</evidence>